<name>A0A5N6PAK1_9ASTR</name>
<feature type="chain" id="PRO_5024455928" description="Secreted protein" evidence="1">
    <location>
        <begin position="20"/>
        <end position="69"/>
    </location>
</feature>
<gene>
    <name evidence="2" type="ORF">E3N88_10354</name>
</gene>
<dbReference type="EMBL" id="SZYD01000005">
    <property type="protein sequence ID" value="KAD6119083.1"/>
    <property type="molecule type" value="Genomic_DNA"/>
</dbReference>
<keyword evidence="3" id="KW-1185">Reference proteome</keyword>
<proteinExistence type="predicted"/>
<protein>
    <recommendedName>
        <fullName evidence="4">Secreted protein</fullName>
    </recommendedName>
</protein>
<comment type="caution">
    <text evidence="2">The sequence shown here is derived from an EMBL/GenBank/DDBJ whole genome shotgun (WGS) entry which is preliminary data.</text>
</comment>
<evidence type="ECO:0000313" key="2">
    <source>
        <dbReference type="EMBL" id="KAD6119083.1"/>
    </source>
</evidence>
<dbReference type="Proteomes" id="UP000326396">
    <property type="component" value="Linkage Group LG13"/>
</dbReference>
<evidence type="ECO:0008006" key="4">
    <source>
        <dbReference type="Google" id="ProtNLM"/>
    </source>
</evidence>
<feature type="signal peptide" evidence="1">
    <location>
        <begin position="1"/>
        <end position="19"/>
    </location>
</feature>
<dbReference type="AlphaFoldDB" id="A0A5N6PAK1"/>
<sequence length="69" mass="7364">MVVLCFLAILVLYGRTASGTALVVSPAVRGKEATYASVERCKRKGEVRRKGAVLSAAEESMVLYCSLIA</sequence>
<accession>A0A5N6PAK1</accession>
<organism evidence="2 3">
    <name type="scientific">Mikania micrantha</name>
    <name type="common">bitter vine</name>
    <dbReference type="NCBI Taxonomy" id="192012"/>
    <lineage>
        <taxon>Eukaryota</taxon>
        <taxon>Viridiplantae</taxon>
        <taxon>Streptophyta</taxon>
        <taxon>Embryophyta</taxon>
        <taxon>Tracheophyta</taxon>
        <taxon>Spermatophyta</taxon>
        <taxon>Magnoliopsida</taxon>
        <taxon>eudicotyledons</taxon>
        <taxon>Gunneridae</taxon>
        <taxon>Pentapetalae</taxon>
        <taxon>asterids</taxon>
        <taxon>campanulids</taxon>
        <taxon>Asterales</taxon>
        <taxon>Asteraceae</taxon>
        <taxon>Asteroideae</taxon>
        <taxon>Heliantheae alliance</taxon>
        <taxon>Eupatorieae</taxon>
        <taxon>Mikania</taxon>
    </lineage>
</organism>
<evidence type="ECO:0000256" key="1">
    <source>
        <dbReference type="SAM" id="SignalP"/>
    </source>
</evidence>
<reference evidence="2 3" key="1">
    <citation type="submission" date="2019-05" db="EMBL/GenBank/DDBJ databases">
        <title>Mikania micrantha, genome provides insights into the molecular mechanism of rapid growth.</title>
        <authorList>
            <person name="Liu B."/>
        </authorList>
    </citation>
    <scope>NUCLEOTIDE SEQUENCE [LARGE SCALE GENOMIC DNA]</scope>
    <source>
        <strain evidence="2">NLD-2019</strain>
        <tissue evidence="2">Leaf</tissue>
    </source>
</reference>
<evidence type="ECO:0000313" key="3">
    <source>
        <dbReference type="Proteomes" id="UP000326396"/>
    </source>
</evidence>
<keyword evidence="1" id="KW-0732">Signal</keyword>